<dbReference type="Pfam" id="PF00043">
    <property type="entry name" value="GST_C"/>
    <property type="match status" value="1"/>
</dbReference>
<evidence type="ECO:0000259" key="1">
    <source>
        <dbReference type="PROSITE" id="PS50405"/>
    </source>
</evidence>
<dbReference type="InterPro" id="IPR004046">
    <property type="entry name" value="GST_C"/>
</dbReference>
<feature type="domain" description="GST C-terminal" evidence="1">
    <location>
        <begin position="1"/>
        <end position="102"/>
    </location>
</feature>
<evidence type="ECO:0000313" key="3">
    <source>
        <dbReference type="Proteomes" id="UP000199120"/>
    </source>
</evidence>
<accession>A0A1H7QFA3</accession>
<dbReference type="PROSITE" id="PS50405">
    <property type="entry name" value="GST_CTER"/>
    <property type="match status" value="1"/>
</dbReference>
<dbReference type="PANTHER" id="PTHR44051">
    <property type="entry name" value="GLUTATHIONE S-TRANSFERASE-RELATED"/>
    <property type="match status" value="1"/>
</dbReference>
<dbReference type="GO" id="GO:0016740">
    <property type="term" value="F:transferase activity"/>
    <property type="evidence" value="ECO:0007669"/>
    <property type="project" value="UniProtKB-KW"/>
</dbReference>
<dbReference type="SUPFAM" id="SSF47616">
    <property type="entry name" value="GST C-terminal domain-like"/>
    <property type="match status" value="1"/>
</dbReference>
<gene>
    <name evidence="2" type="ORF">SAMN05192542_10886</name>
</gene>
<proteinExistence type="predicted"/>
<dbReference type="Gene3D" id="1.20.1050.10">
    <property type="match status" value="1"/>
</dbReference>
<dbReference type="PANTHER" id="PTHR44051:SF8">
    <property type="entry name" value="GLUTATHIONE S-TRANSFERASE GSTA"/>
    <property type="match status" value="1"/>
</dbReference>
<dbReference type="RefSeq" id="WP_244283891.1">
    <property type="nucleotide sequence ID" value="NZ_FNSR01000002.1"/>
</dbReference>
<dbReference type="AlphaFoldDB" id="A0A1H7QFA3"/>
<evidence type="ECO:0000313" key="2">
    <source>
        <dbReference type="EMBL" id="SEL46770.1"/>
    </source>
</evidence>
<protein>
    <submittedName>
        <fullName evidence="2">Glutathione S-transferase</fullName>
    </submittedName>
</protein>
<organism evidence="2 3">
    <name type="scientific">Paraburkholderia caballeronis</name>
    <dbReference type="NCBI Taxonomy" id="416943"/>
    <lineage>
        <taxon>Bacteria</taxon>
        <taxon>Pseudomonadati</taxon>
        <taxon>Pseudomonadota</taxon>
        <taxon>Betaproteobacteria</taxon>
        <taxon>Burkholderiales</taxon>
        <taxon>Burkholderiaceae</taxon>
        <taxon>Paraburkholderia</taxon>
    </lineage>
</organism>
<dbReference type="InterPro" id="IPR010987">
    <property type="entry name" value="Glutathione-S-Trfase_C-like"/>
</dbReference>
<keyword evidence="3" id="KW-1185">Reference proteome</keyword>
<dbReference type="EMBL" id="FOAJ01000008">
    <property type="protein sequence ID" value="SEL46770.1"/>
    <property type="molecule type" value="Genomic_DNA"/>
</dbReference>
<dbReference type="Proteomes" id="UP000199120">
    <property type="component" value="Unassembled WGS sequence"/>
</dbReference>
<dbReference type="InterPro" id="IPR036282">
    <property type="entry name" value="Glutathione-S-Trfase_C_sf"/>
</dbReference>
<keyword evidence="2" id="KW-0808">Transferase</keyword>
<sequence length="102" mass="11803">MEQRRRDPREQRRAGFVRQYKVALRLGVLQRHLETHDFLLDRFSVADAYLVTVLNRAPHAGVDLAAWPAVHAYARRMLQRPSVAKAVADELALYRKEAAKRP</sequence>
<name>A0A1H7QFA3_9BURK</name>
<reference evidence="3" key="1">
    <citation type="submission" date="2016-10" db="EMBL/GenBank/DDBJ databases">
        <authorList>
            <person name="Varghese N."/>
            <person name="Submissions S."/>
        </authorList>
    </citation>
    <scope>NUCLEOTIDE SEQUENCE [LARGE SCALE GENOMIC DNA]</scope>
    <source>
        <strain evidence="3">LMG 26416</strain>
    </source>
</reference>